<keyword evidence="3" id="KW-0408">Iron</keyword>
<gene>
    <name evidence="4" type="ORF">E8A74_50740</name>
</gene>
<dbReference type="PANTHER" id="PTHR20883:SF19">
    <property type="entry name" value="MULTIFUNCTIONAL DIOXYGENASE AUSE"/>
    <property type="match status" value="1"/>
</dbReference>
<proteinExistence type="predicted"/>
<dbReference type="OrthoDB" id="9796766at2"/>
<reference evidence="4 5" key="1">
    <citation type="submission" date="2019-04" db="EMBL/GenBank/DDBJ databases">
        <authorList>
            <person name="Li Y."/>
            <person name="Wang J."/>
        </authorList>
    </citation>
    <scope>NUCLEOTIDE SEQUENCE [LARGE SCALE GENOMIC DNA]</scope>
    <source>
        <strain evidence="4 5">DSM 14668</strain>
    </source>
</reference>
<dbReference type="EMBL" id="SSMQ01000144">
    <property type="protein sequence ID" value="TKC91261.1"/>
    <property type="molecule type" value="Genomic_DNA"/>
</dbReference>
<sequence length="283" mass="30783">MPLESVPATATAKRLVEVLERDGAVIVEGLAAPAAMRRIGDELAPWLTLPIEKSPLGNDRFKGMKTLRTSSLIAKSPGCRDLATTPRVLEVLDRVLGPQCATYQLSWTQAIRIAPGEVAQVAHRDTNMYPFARPGPECFVNTIWALTEFTKENGGTVVYPGSHLWSDARVPTPDDEVAHVEMAPGSVVIYYGSVFHGGGANVTSDRDRIGIGLAYTLGWLRQEENQYLACPPEIARDLPEALRALIGYAGHYPFLGWHEGADPALHKGAGQRRKYATSLKGRG</sequence>
<dbReference type="InterPro" id="IPR008775">
    <property type="entry name" value="Phytyl_CoA_dOase-like"/>
</dbReference>
<dbReference type="Proteomes" id="UP000309215">
    <property type="component" value="Unassembled WGS sequence"/>
</dbReference>
<protein>
    <recommendedName>
        <fullName evidence="6">Phytanoyl-CoA dioxygenase family protein</fullName>
    </recommendedName>
</protein>
<dbReference type="SUPFAM" id="SSF51197">
    <property type="entry name" value="Clavaminate synthase-like"/>
    <property type="match status" value="1"/>
</dbReference>
<dbReference type="AlphaFoldDB" id="A0A4U1ICD3"/>
<accession>A0A4U1ICD3</accession>
<comment type="caution">
    <text evidence="4">The sequence shown here is derived from an EMBL/GenBank/DDBJ whole genome shotgun (WGS) entry which is preliminary data.</text>
</comment>
<keyword evidence="5" id="KW-1185">Reference proteome</keyword>
<evidence type="ECO:0000256" key="3">
    <source>
        <dbReference type="ARBA" id="ARBA00023004"/>
    </source>
</evidence>
<evidence type="ECO:0000313" key="5">
    <source>
        <dbReference type="Proteomes" id="UP000309215"/>
    </source>
</evidence>
<evidence type="ECO:0000256" key="1">
    <source>
        <dbReference type="ARBA" id="ARBA00022723"/>
    </source>
</evidence>
<dbReference type="RefSeq" id="WP_136936436.1">
    <property type="nucleotide sequence ID" value="NZ_SSMQ01000144.1"/>
</dbReference>
<dbReference type="GO" id="GO:0005506">
    <property type="term" value="F:iron ion binding"/>
    <property type="evidence" value="ECO:0007669"/>
    <property type="project" value="UniProtKB-ARBA"/>
</dbReference>
<evidence type="ECO:0000313" key="4">
    <source>
        <dbReference type="EMBL" id="TKC91261.1"/>
    </source>
</evidence>
<keyword evidence="1" id="KW-0479">Metal-binding</keyword>
<dbReference type="Gene3D" id="2.60.120.620">
    <property type="entry name" value="q2cbj1_9rhob like domain"/>
    <property type="match status" value="1"/>
</dbReference>
<dbReference type="Pfam" id="PF05721">
    <property type="entry name" value="PhyH"/>
    <property type="match status" value="1"/>
</dbReference>
<keyword evidence="2" id="KW-0560">Oxidoreductase</keyword>
<evidence type="ECO:0000256" key="2">
    <source>
        <dbReference type="ARBA" id="ARBA00023002"/>
    </source>
</evidence>
<dbReference type="GO" id="GO:0016706">
    <property type="term" value="F:2-oxoglutarate-dependent dioxygenase activity"/>
    <property type="evidence" value="ECO:0007669"/>
    <property type="project" value="UniProtKB-ARBA"/>
</dbReference>
<name>A0A4U1ICD3_9BACT</name>
<evidence type="ECO:0008006" key="6">
    <source>
        <dbReference type="Google" id="ProtNLM"/>
    </source>
</evidence>
<organism evidence="4 5">
    <name type="scientific">Polyangium fumosum</name>
    <dbReference type="NCBI Taxonomy" id="889272"/>
    <lineage>
        <taxon>Bacteria</taxon>
        <taxon>Pseudomonadati</taxon>
        <taxon>Myxococcota</taxon>
        <taxon>Polyangia</taxon>
        <taxon>Polyangiales</taxon>
        <taxon>Polyangiaceae</taxon>
        <taxon>Polyangium</taxon>
    </lineage>
</organism>
<dbReference type="PANTHER" id="PTHR20883">
    <property type="entry name" value="PHYTANOYL-COA DIOXYGENASE DOMAIN CONTAINING 1"/>
    <property type="match status" value="1"/>
</dbReference>